<feature type="domain" description="RRM" evidence="4">
    <location>
        <begin position="386"/>
        <end position="464"/>
    </location>
</feature>
<dbReference type="GO" id="GO:0000398">
    <property type="term" value="P:mRNA splicing, via spliceosome"/>
    <property type="evidence" value="ECO:0007669"/>
    <property type="project" value="TreeGrafter"/>
</dbReference>
<evidence type="ECO:0000313" key="6">
    <source>
        <dbReference type="Proteomes" id="UP000887568"/>
    </source>
</evidence>
<reference evidence="5" key="1">
    <citation type="submission" date="2022-11" db="UniProtKB">
        <authorList>
            <consortium name="EnsemblMetazoa"/>
        </authorList>
    </citation>
    <scope>IDENTIFICATION</scope>
</reference>
<dbReference type="RefSeq" id="XP_038045802.1">
    <property type="nucleotide sequence ID" value="XM_038189874.1"/>
</dbReference>
<feature type="compositionally biased region" description="Low complexity" evidence="3">
    <location>
        <begin position="147"/>
        <end position="163"/>
    </location>
</feature>
<feature type="region of interest" description="Disordered" evidence="3">
    <location>
        <begin position="142"/>
        <end position="177"/>
    </location>
</feature>
<evidence type="ECO:0000256" key="1">
    <source>
        <dbReference type="ARBA" id="ARBA00022884"/>
    </source>
</evidence>
<evidence type="ECO:0000313" key="5">
    <source>
        <dbReference type="EnsemblMetazoa" id="XP_038045801.1"/>
    </source>
</evidence>
<name>A0A913Z477_PATMI</name>
<dbReference type="GO" id="GO:0097157">
    <property type="term" value="F:pre-mRNA intronic binding"/>
    <property type="evidence" value="ECO:0007669"/>
    <property type="project" value="TreeGrafter"/>
</dbReference>
<feature type="region of interest" description="Disordered" evidence="3">
    <location>
        <begin position="1"/>
        <end position="26"/>
    </location>
</feature>
<feature type="compositionally biased region" description="Basic and acidic residues" evidence="3">
    <location>
        <begin position="238"/>
        <end position="247"/>
    </location>
</feature>
<evidence type="ECO:0000256" key="2">
    <source>
        <dbReference type="PROSITE-ProRule" id="PRU00176"/>
    </source>
</evidence>
<dbReference type="PANTHER" id="PTHR16105">
    <property type="entry name" value="RNA-BINDING REGION-CONTAINING PROTEIN 3"/>
    <property type="match status" value="1"/>
</dbReference>
<dbReference type="InterPro" id="IPR035979">
    <property type="entry name" value="RBD_domain_sf"/>
</dbReference>
<dbReference type="GO" id="GO:0005689">
    <property type="term" value="C:U12-type spliceosomal complex"/>
    <property type="evidence" value="ECO:0007669"/>
    <property type="project" value="TreeGrafter"/>
</dbReference>
<dbReference type="Pfam" id="PF00076">
    <property type="entry name" value="RRM_1"/>
    <property type="match status" value="1"/>
</dbReference>
<feature type="compositionally biased region" description="Polar residues" evidence="3">
    <location>
        <begin position="164"/>
        <end position="177"/>
    </location>
</feature>
<dbReference type="OrthoDB" id="277802at2759"/>
<dbReference type="Gene3D" id="3.30.70.330">
    <property type="match status" value="1"/>
</dbReference>
<dbReference type="EnsemblMetazoa" id="XM_038189873.1">
    <property type="protein sequence ID" value="XP_038045801.1"/>
    <property type="gene ID" value="LOC119720250"/>
</dbReference>
<keyword evidence="6" id="KW-1185">Reference proteome</keyword>
<dbReference type="InterPro" id="IPR012677">
    <property type="entry name" value="Nucleotide-bd_a/b_plait_sf"/>
</dbReference>
<organism evidence="5 6">
    <name type="scientific">Patiria miniata</name>
    <name type="common">Bat star</name>
    <name type="synonym">Asterina miniata</name>
    <dbReference type="NCBI Taxonomy" id="46514"/>
    <lineage>
        <taxon>Eukaryota</taxon>
        <taxon>Metazoa</taxon>
        <taxon>Echinodermata</taxon>
        <taxon>Eleutherozoa</taxon>
        <taxon>Asterozoa</taxon>
        <taxon>Asteroidea</taxon>
        <taxon>Valvatacea</taxon>
        <taxon>Valvatida</taxon>
        <taxon>Asterinidae</taxon>
        <taxon>Patiria</taxon>
    </lineage>
</organism>
<dbReference type="PANTHER" id="PTHR16105:SF2">
    <property type="entry name" value="RNA-BINDING PROTEIN 41"/>
    <property type="match status" value="1"/>
</dbReference>
<dbReference type="OMA" id="ELMALFC"/>
<dbReference type="GeneID" id="119720250"/>
<feature type="region of interest" description="Disordered" evidence="3">
    <location>
        <begin position="209"/>
        <end position="251"/>
    </location>
</feature>
<dbReference type="RefSeq" id="XP_038045801.1">
    <property type="nucleotide sequence ID" value="XM_038189873.1"/>
</dbReference>
<dbReference type="InterPro" id="IPR000504">
    <property type="entry name" value="RRM_dom"/>
</dbReference>
<dbReference type="SMART" id="SM00360">
    <property type="entry name" value="RRM"/>
    <property type="match status" value="1"/>
</dbReference>
<dbReference type="GO" id="GO:0030626">
    <property type="term" value="F:U12 snRNA binding"/>
    <property type="evidence" value="ECO:0007669"/>
    <property type="project" value="TreeGrafter"/>
</dbReference>
<dbReference type="PROSITE" id="PS50102">
    <property type="entry name" value="RRM"/>
    <property type="match status" value="1"/>
</dbReference>
<accession>A0A913Z477</accession>
<dbReference type="Proteomes" id="UP000887568">
    <property type="component" value="Unplaced"/>
</dbReference>
<dbReference type="SUPFAM" id="SSF54928">
    <property type="entry name" value="RNA-binding domain, RBD"/>
    <property type="match status" value="1"/>
</dbReference>
<sequence>MGDDPYEDDSNDPSQPLHHPATPSEAELQVQRMLGEQLHTDISIEQQVSKSRSFTPATSTFRPFVERASGQLSLEEFQALEKEHQELEELRACGLNDQEIAFKLEHEGRQLSNLLYPHKRGHFLADPATRQKRLKIVEDKIQRRNTQLNSSQDATSSSSDNQQMTDDSQGGSAFSSQHQTLLGKKFVHPDDPINHLDAIAAGLFGKTNEDKQLGNVSPRRGNTTSLMGEPTRGCSPGCRDDGPHPTEEGGVINECTSKEKSVGIFREGLRAECTSESVGEESVTGHATHIGQARHLTKQGVSLEGAPKEGITNCATGGLETREKSRLVPGVEGECIGGQGEDNEPRRLIDVIRPLSREDLLLHRLSQDDICRMERFANYSPGQPSKVLYLKNLSSKVTEADLASLFISFQHPDKPKILFKLLKGKMRGQAFVTFADTETAADAMAHANGYPLKGKPVIIQYGKNR</sequence>
<protein>
    <recommendedName>
        <fullName evidence="4">RRM domain-containing protein</fullName>
    </recommendedName>
</protein>
<dbReference type="AlphaFoldDB" id="A0A913Z477"/>
<keyword evidence="1 2" id="KW-0694">RNA-binding</keyword>
<evidence type="ECO:0000256" key="3">
    <source>
        <dbReference type="SAM" id="MobiDB-lite"/>
    </source>
</evidence>
<feature type="compositionally biased region" description="Acidic residues" evidence="3">
    <location>
        <begin position="1"/>
        <end position="11"/>
    </location>
</feature>
<evidence type="ECO:0000259" key="4">
    <source>
        <dbReference type="PROSITE" id="PS50102"/>
    </source>
</evidence>
<dbReference type="InterPro" id="IPR045164">
    <property type="entry name" value="RBM41/RNPC3"/>
</dbReference>
<proteinExistence type="predicted"/>
<dbReference type="EnsemblMetazoa" id="XM_038189874.1">
    <property type="protein sequence ID" value="XP_038045802.1"/>
    <property type="gene ID" value="LOC119720250"/>
</dbReference>